<dbReference type="PANTHER" id="PTHR46681:SF1">
    <property type="entry name" value="KINETOCHORE PROTEIN NDC80 HOMOLOG"/>
    <property type="match status" value="1"/>
</dbReference>
<evidence type="ECO:0000259" key="9">
    <source>
        <dbReference type="Pfam" id="PF03801"/>
    </source>
</evidence>
<keyword evidence="11" id="KW-1185">Reference proteome</keyword>
<sequence>MRTFPLEPPLPSAKDITETLKFILCRFELSSLESQKLEDKLQTLMKSLNCPVKLNKSTLCTAGTPHHWPSLFAAIHWLAQLCKFDDNWLSSAQPPASENKELSYAIESYLHYLRGKDDQVDINLSRSWNKKGSG</sequence>
<dbReference type="PANTHER" id="PTHR46681">
    <property type="entry name" value="KINETOCHORE PROTEIN NDC80 HOMOLOG"/>
    <property type="match status" value="1"/>
</dbReference>
<evidence type="ECO:0000256" key="6">
    <source>
        <dbReference type="ARBA" id="ARBA00023306"/>
    </source>
</evidence>
<evidence type="ECO:0000256" key="5">
    <source>
        <dbReference type="ARBA" id="ARBA00023054"/>
    </source>
</evidence>
<dbReference type="GO" id="GO:0051315">
    <property type="term" value="P:attachment of mitotic spindle microtubules to kinetochore"/>
    <property type="evidence" value="ECO:0007669"/>
    <property type="project" value="UniProtKB-UniRule"/>
</dbReference>
<dbReference type="GO" id="GO:0031262">
    <property type="term" value="C:Ndc80 complex"/>
    <property type="evidence" value="ECO:0007669"/>
    <property type="project" value="UniProtKB-UniRule"/>
</dbReference>
<proteinExistence type="inferred from homology"/>
<keyword evidence="3 8" id="KW-0132">Cell division</keyword>
<comment type="function">
    <text evidence="8">Acts as a component of the essential kinetochore-associated NDC80 complex, which is required for chromosome segregation and spindle checkpoint activity.</text>
</comment>
<dbReference type="GO" id="GO:0051301">
    <property type="term" value="P:cell division"/>
    <property type="evidence" value="ECO:0007669"/>
    <property type="project" value="UniProtKB-UniRule"/>
</dbReference>
<evidence type="ECO:0000256" key="2">
    <source>
        <dbReference type="ARBA" id="ARBA00022454"/>
    </source>
</evidence>
<organism evidence="10 11">
    <name type="scientific">Solanum verrucosum</name>
    <dbReference type="NCBI Taxonomy" id="315347"/>
    <lineage>
        <taxon>Eukaryota</taxon>
        <taxon>Viridiplantae</taxon>
        <taxon>Streptophyta</taxon>
        <taxon>Embryophyta</taxon>
        <taxon>Tracheophyta</taxon>
        <taxon>Spermatophyta</taxon>
        <taxon>Magnoliopsida</taxon>
        <taxon>eudicotyledons</taxon>
        <taxon>Gunneridae</taxon>
        <taxon>Pentapetalae</taxon>
        <taxon>asterids</taxon>
        <taxon>lamiids</taxon>
        <taxon>Solanales</taxon>
        <taxon>Solanaceae</taxon>
        <taxon>Solanoideae</taxon>
        <taxon>Solaneae</taxon>
        <taxon>Solanum</taxon>
    </lineage>
</organism>
<dbReference type="Pfam" id="PF03801">
    <property type="entry name" value="Ndc80_HEC"/>
    <property type="match status" value="1"/>
</dbReference>
<keyword evidence="8" id="KW-0995">Kinetochore</keyword>
<dbReference type="Gene3D" id="1.10.418.30">
    <property type="entry name" value="Ncd80 complex, Ncd80 subunit"/>
    <property type="match status" value="1"/>
</dbReference>
<name>A0AAF0PWV1_SOLVR</name>
<keyword evidence="5" id="KW-0175">Coiled coil</keyword>
<evidence type="ECO:0000256" key="1">
    <source>
        <dbReference type="ARBA" id="ARBA00007050"/>
    </source>
</evidence>
<accession>A0AAF0PWV1</accession>
<dbReference type="Proteomes" id="UP001234989">
    <property type="component" value="Chromosome 1"/>
</dbReference>
<dbReference type="EMBL" id="CP133612">
    <property type="protein sequence ID" value="WMV12508.1"/>
    <property type="molecule type" value="Genomic_DNA"/>
</dbReference>
<evidence type="ECO:0000313" key="11">
    <source>
        <dbReference type="Proteomes" id="UP001234989"/>
    </source>
</evidence>
<protein>
    <recommendedName>
        <fullName evidence="8">Kinetochore protein NDC80</fullName>
    </recommendedName>
</protein>
<keyword evidence="2 8" id="KW-0158">Chromosome</keyword>
<dbReference type="InterPro" id="IPR055260">
    <property type="entry name" value="Ndc80_CH"/>
</dbReference>
<reference evidence="10" key="1">
    <citation type="submission" date="2023-08" db="EMBL/GenBank/DDBJ databases">
        <title>A de novo genome assembly of Solanum verrucosum Schlechtendal, a Mexican diploid species geographically isolated from the other diploid A-genome species in potato relatives.</title>
        <authorList>
            <person name="Hosaka K."/>
        </authorList>
    </citation>
    <scope>NUCLEOTIDE SEQUENCE</scope>
    <source>
        <tissue evidence="10">Young leaves</tissue>
    </source>
</reference>
<keyword evidence="7 8" id="KW-0137">Centromere</keyword>
<keyword evidence="4 8" id="KW-0498">Mitosis</keyword>
<gene>
    <name evidence="10" type="ORF">MTR67_005893</name>
</gene>
<dbReference type="GO" id="GO:0005634">
    <property type="term" value="C:nucleus"/>
    <property type="evidence" value="ECO:0007669"/>
    <property type="project" value="UniProtKB-SubCell"/>
</dbReference>
<keyword evidence="6 8" id="KW-0131">Cell cycle</keyword>
<dbReference type="InterPro" id="IPR055307">
    <property type="entry name" value="NDC80_plants"/>
</dbReference>
<feature type="domain" description="Kinetochore protein Ndc80 CH" evidence="9">
    <location>
        <begin position="10"/>
        <end position="86"/>
    </location>
</feature>
<dbReference type="AlphaFoldDB" id="A0AAF0PWV1"/>
<evidence type="ECO:0000256" key="8">
    <source>
        <dbReference type="RuleBase" id="RU368072"/>
    </source>
</evidence>
<evidence type="ECO:0000256" key="3">
    <source>
        <dbReference type="ARBA" id="ARBA00022618"/>
    </source>
</evidence>
<dbReference type="InterPro" id="IPR038273">
    <property type="entry name" value="Ndc80_sf"/>
</dbReference>
<comment type="subcellular location">
    <subcellularLocation>
        <location evidence="8">Chromosome</location>
        <location evidence="8">Centromere</location>
        <location evidence="8">Kinetochore</location>
    </subcellularLocation>
    <subcellularLocation>
        <location evidence="8">Nucleus</location>
    </subcellularLocation>
</comment>
<keyword evidence="8" id="KW-0539">Nucleus</keyword>
<comment type="subunit">
    <text evidence="8">Component of the NDC80 complex.</text>
</comment>
<evidence type="ECO:0000256" key="7">
    <source>
        <dbReference type="ARBA" id="ARBA00023328"/>
    </source>
</evidence>
<evidence type="ECO:0000313" key="10">
    <source>
        <dbReference type="EMBL" id="WMV12508.1"/>
    </source>
</evidence>
<evidence type="ECO:0000256" key="4">
    <source>
        <dbReference type="ARBA" id="ARBA00022776"/>
    </source>
</evidence>
<comment type="similarity">
    <text evidence="1 8">Belongs to the NDC80/HEC1 family.</text>
</comment>